<comment type="similarity">
    <text evidence="2">Belongs to the ABC transporter superfamily.</text>
</comment>
<keyword evidence="6" id="KW-0067">ATP-binding</keyword>
<dbReference type="InterPro" id="IPR013563">
    <property type="entry name" value="Oligopep_ABC_C"/>
</dbReference>
<dbReference type="PANTHER" id="PTHR43297">
    <property type="entry name" value="OLIGOPEPTIDE TRANSPORT ATP-BINDING PROTEIN APPD"/>
    <property type="match status" value="1"/>
</dbReference>
<dbReference type="PROSITE" id="PS50893">
    <property type="entry name" value="ABC_TRANSPORTER_2"/>
    <property type="match status" value="1"/>
</dbReference>
<dbReference type="GO" id="GO:0005886">
    <property type="term" value="C:plasma membrane"/>
    <property type="evidence" value="ECO:0007669"/>
    <property type="project" value="UniProtKB-SubCell"/>
</dbReference>
<keyword evidence="3" id="KW-0813">Transport</keyword>
<dbReference type="FunFam" id="3.40.50.300:FF:000016">
    <property type="entry name" value="Oligopeptide ABC transporter ATP-binding component"/>
    <property type="match status" value="1"/>
</dbReference>
<comment type="subcellular location">
    <subcellularLocation>
        <location evidence="1">Cell membrane</location>
        <topology evidence="1">Peripheral membrane protein</topology>
    </subcellularLocation>
</comment>
<gene>
    <name evidence="9" type="ORF">SAMN04489757_104150</name>
</gene>
<dbReference type="InterPro" id="IPR050388">
    <property type="entry name" value="ABC_Ni/Peptide_Import"/>
</dbReference>
<dbReference type="SMART" id="SM00382">
    <property type="entry name" value="AAA"/>
    <property type="match status" value="1"/>
</dbReference>
<dbReference type="InterPro" id="IPR003439">
    <property type="entry name" value="ABC_transporter-like_ATP-bd"/>
</dbReference>
<dbReference type="PROSITE" id="PS00211">
    <property type="entry name" value="ABC_TRANSPORTER_1"/>
    <property type="match status" value="1"/>
</dbReference>
<dbReference type="RefSeq" id="WP_091684525.1">
    <property type="nucleotide sequence ID" value="NZ_BAABFM010000079.1"/>
</dbReference>
<evidence type="ECO:0000256" key="4">
    <source>
        <dbReference type="ARBA" id="ARBA00022475"/>
    </source>
</evidence>
<keyword evidence="10" id="KW-1185">Reference proteome</keyword>
<dbReference type="EMBL" id="FOWD01000004">
    <property type="protein sequence ID" value="SFN92500.1"/>
    <property type="molecule type" value="Genomic_DNA"/>
</dbReference>
<dbReference type="Pfam" id="PF08352">
    <property type="entry name" value="oligo_HPY"/>
    <property type="match status" value="1"/>
</dbReference>
<feature type="domain" description="ABC transporter" evidence="8">
    <location>
        <begin position="7"/>
        <end position="255"/>
    </location>
</feature>
<dbReference type="STRING" id="1527.SAMN04489757_104150"/>
<dbReference type="GO" id="GO:0016887">
    <property type="term" value="F:ATP hydrolysis activity"/>
    <property type="evidence" value="ECO:0007669"/>
    <property type="project" value="InterPro"/>
</dbReference>
<name>A0A1I5CZS2_9FIRM</name>
<dbReference type="GO" id="GO:0005524">
    <property type="term" value="F:ATP binding"/>
    <property type="evidence" value="ECO:0007669"/>
    <property type="project" value="UniProtKB-KW"/>
</dbReference>
<accession>A0A1I5CZS2</accession>
<dbReference type="InterPro" id="IPR027417">
    <property type="entry name" value="P-loop_NTPase"/>
</dbReference>
<keyword evidence="7" id="KW-0472">Membrane</keyword>
<evidence type="ECO:0000256" key="1">
    <source>
        <dbReference type="ARBA" id="ARBA00004202"/>
    </source>
</evidence>
<dbReference type="AlphaFoldDB" id="A0A1I5CZS2"/>
<evidence type="ECO:0000256" key="5">
    <source>
        <dbReference type="ARBA" id="ARBA00022741"/>
    </source>
</evidence>
<evidence type="ECO:0000256" key="6">
    <source>
        <dbReference type="ARBA" id="ARBA00022840"/>
    </source>
</evidence>
<dbReference type="Gene3D" id="3.40.50.300">
    <property type="entry name" value="P-loop containing nucleotide triphosphate hydrolases"/>
    <property type="match status" value="1"/>
</dbReference>
<dbReference type="CDD" id="cd03257">
    <property type="entry name" value="ABC_NikE_OppD_transporters"/>
    <property type="match status" value="1"/>
</dbReference>
<evidence type="ECO:0000256" key="2">
    <source>
        <dbReference type="ARBA" id="ARBA00005417"/>
    </source>
</evidence>
<dbReference type="InterPro" id="IPR003593">
    <property type="entry name" value="AAA+_ATPase"/>
</dbReference>
<evidence type="ECO:0000313" key="10">
    <source>
        <dbReference type="Proteomes" id="UP000198806"/>
    </source>
</evidence>
<evidence type="ECO:0000256" key="3">
    <source>
        <dbReference type="ARBA" id="ARBA00022448"/>
    </source>
</evidence>
<dbReference type="NCBIfam" id="TIGR01727">
    <property type="entry name" value="oligo_HPY"/>
    <property type="match status" value="1"/>
</dbReference>
<dbReference type="SUPFAM" id="SSF52540">
    <property type="entry name" value="P-loop containing nucleoside triphosphate hydrolases"/>
    <property type="match status" value="1"/>
</dbReference>
<dbReference type="InterPro" id="IPR017871">
    <property type="entry name" value="ABC_transporter-like_CS"/>
</dbReference>
<evidence type="ECO:0000259" key="8">
    <source>
        <dbReference type="PROSITE" id="PS50893"/>
    </source>
</evidence>
<dbReference type="Pfam" id="PF00005">
    <property type="entry name" value="ABC_tran"/>
    <property type="match status" value="1"/>
</dbReference>
<dbReference type="GO" id="GO:0015833">
    <property type="term" value="P:peptide transport"/>
    <property type="evidence" value="ECO:0007669"/>
    <property type="project" value="InterPro"/>
</dbReference>
<organism evidence="9 10">
    <name type="scientific">Anaerocolumna aminovalerica</name>
    <dbReference type="NCBI Taxonomy" id="1527"/>
    <lineage>
        <taxon>Bacteria</taxon>
        <taxon>Bacillati</taxon>
        <taxon>Bacillota</taxon>
        <taxon>Clostridia</taxon>
        <taxon>Lachnospirales</taxon>
        <taxon>Lachnospiraceae</taxon>
        <taxon>Anaerocolumna</taxon>
    </lineage>
</organism>
<evidence type="ECO:0000256" key="7">
    <source>
        <dbReference type="ARBA" id="ARBA00023136"/>
    </source>
</evidence>
<evidence type="ECO:0000313" key="9">
    <source>
        <dbReference type="EMBL" id="SFN92500.1"/>
    </source>
</evidence>
<dbReference type="PANTHER" id="PTHR43297:SF2">
    <property type="entry name" value="DIPEPTIDE TRANSPORT ATP-BINDING PROTEIN DPPD"/>
    <property type="match status" value="1"/>
</dbReference>
<sequence>MIPLLEVKKLEVAFIEDHKQTICTDKVSFSVNPGEILCIVGESGCGKSVTALSIMGLLGNTAKVIGGEVLFEGKDLLKMTERELDKIRGSELTMVFQDVMNSLNPVFTIGNQLEETIRIHLGYDKKAAREYAIEILEKVGLPDSKAILKKYPHMLSGGMRQRVMIAMALACHPKLIIADEPTTALDVTIQLQIMKLLLELRREFKLSIILITHDMGVVAELADRVIVMYAGQCVEEADVNSLFENPVHPYTQALLQSVPSIYGNRNQKLASIPGIVPEKYQNMKGCRFAKRCPYASPECANRQLYQKFDSKHKVRCHLARTGKETISNVS</sequence>
<proteinExistence type="inferred from homology"/>
<keyword evidence="4" id="KW-1003">Cell membrane</keyword>
<keyword evidence="5" id="KW-0547">Nucleotide-binding</keyword>
<protein>
    <submittedName>
        <fullName evidence="9">Oligopeptide/dipeptide transporter, C-terminal region</fullName>
    </submittedName>
</protein>
<dbReference type="Proteomes" id="UP000198806">
    <property type="component" value="Unassembled WGS sequence"/>
</dbReference>
<reference evidence="9 10" key="1">
    <citation type="submission" date="2016-10" db="EMBL/GenBank/DDBJ databases">
        <authorList>
            <person name="de Groot N.N."/>
        </authorList>
    </citation>
    <scope>NUCLEOTIDE SEQUENCE [LARGE SCALE GENOMIC DNA]</scope>
    <source>
        <strain evidence="9 10">DSM 1283</strain>
    </source>
</reference>
<dbReference type="OrthoDB" id="9806285at2"/>